<gene>
    <name evidence="1" type="ORF">CVT24_007872</name>
</gene>
<evidence type="ECO:0000313" key="2">
    <source>
        <dbReference type="Proteomes" id="UP000284842"/>
    </source>
</evidence>
<accession>A0A409WRL8</accession>
<reference evidence="1 2" key="1">
    <citation type="journal article" date="2018" name="Evol. Lett.">
        <title>Horizontal gene cluster transfer increased hallucinogenic mushroom diversity.</title>
        <authorList>
            <person name="Reynolds H.T."/>
            <person name="Vijayakumar V."/>
            <person name="Gluck-Thaler E."/>
            <person name="Korotkin H.B."/>
            <person name="Matheny P.B."/>
            <person name="Slot J.C."/>
        </authorList>
    </citation>
    <scope>NUCLEOTIDE SEQUENCE [LARGE SCALE GENOMIC DNA]</scope>
    <source>
        <strain evidence="1 2">2629</strain>
    </source>
</reference>
<dbReference type="OrthoDB" id="5569250at2759"/>
<name>A0A409WRL8_9AGAR</name>
<comment type="caution">
    <text evidence="1">The sequence shown here is derived from an EMBL/GenBank/DDBJ whole genome shotgun (WGS) entry which is preliminary data.</text>
</comment>
<organism evidence="1 2">
    <name type="scientific">Panaeolus cyanescens</name>
    <dbReference type="NCBI Taxonomy" id="181874"/>
    <lineage>
        <taxon>Eukaryota</taxon>
        <taxon>Fungi</taxon>
        <taxon>Dikarya</taxon>
        <taxon>Basidiomycota</taxon>
        <taxon>Agaricomycotina</taxon>
        <taxon>Agaricomycetes</taxon>
        <taxon>Agaricomycetidae</taxon>
        <taxon>Agaricales</taxon>
        <taxon>Agaricineae</taxon>
        <taxon>Galeropsidaceae</taxon>
        <taxon>Panaeolus</taxon>
    </lineage>
</organism>
<dbReference type="Proteomes" id="UP000284842">
    <property type="component" value="Unassembled WGS sequence"/>
</dbReference>
<evidence type="ECO:0008006" key="3">
    <source>
        <dbReference type="Google" id="ProtNLM"/>
    </source>
</evidence>
<sequence length="347" mass="39579">MPISQHSYPSFSFVTETHHNFLPGRNMNVKSDFHFASPTPPSNLLRTIRLRDTIAQPPVQHGNNAALDDGHNDGANGVQRSPHRRLLKDFVQASNTVLSYPAALHGVFEHDRSGITGHWDLWRCGVNHQNISLRPTSTHLVDPDTSLTKGVSFMANNELDVNVPNVFKSYMVLTNDTVPKEYGHEGDYLDPLESFYWILVWTLMGTDPNQGTYRITAQMSQISGERGQAASLKYSLLRQGRLQLASGWSGVFKRLEAKMRGYLFERVDQRAVERDRQFRAGEKVARLVPPVKDPKIRAEAEQVYPIFIKLFDNAIEQLKLEMDTRSDGSQYRPLWIQNWVPSWPPRQ</sequence>
<dbReference type="EMBL" id="NHTK01005309">
    <property type="protein sequence ID" value="PPQ81126.1"/>
    <property type="molecule type" value="Genomic_DNA"/>
</dbReference>
<evidence type="ECO:0000313" key="1">
    <source>
        <dbReference type="EMBL" id="PPQ81126.1"/>
    </source>
</evidence>
<proteinExistence type="predicted"/>
<keyword evidence="2" id="KW-1185">Reference proteome</keyword>
<dbReference type="AlphaFoldDB" id="A0A409WRL8"/>
<protein>
    <recommendedName>
        <fullName evidence="3">Fungal-type protein kinase domain-containing protein</fullName>
    </recommendedName>
</protein>
<dbReference type="InParanoid" id="A0A409WRL8"/>